<protein>
    <submittedName>
        <fullName evidence="2">Uncharacterized protein</fullName>
    </submittedName>
</protein>
<reference evidence="2" key="1">
    <citation type="submission" date="2023-03" db="UniProtKB">
        <authorList>
            <consortium name="EnsemblPlants"/>
        </authorList>
    </citation>
    <scope>IDENTIFICATION</scope>
</reference>
<feature type="region of interest" description="Disordered" evidence="1">
    <location>
        <begin position="15"/>
        <end position="69"/>
    </location>
</feature>
<dbReference type="AlphaFoldDB" id="A0A9I9EI99"/>
<feature type="compositionally biased region" description="Basic and acidic residues" evidence="1">
    <location>
        <begin position="29"/>
        <end position="46"/>
    </location>
</feature>
<proteinExistence type="predicted"/>
<evidence type="ECO:0000256" key="1">
    <source>
        <dbReference type="SAM" id="MobiDB-lite"/>
    </source>
</evidence>
<accession>A0A9I9EI99</accession>
<dbReference type="EnsemblPlants" id="MELO3C034177.2.1">
    <property type="protein sequence ID" value="MELO3C034177.2.1"/>
    <property type="gene ID" value="MELO3C034177.2"/>
</dbReference>
<evidence type="ECO:0000313" key="2">
    <source>
        <dbReference type="EnsemblPlants" id="MELO3C034177.2.1"/>
    </source>
</evidence>
<feature type="compositionally biased region" description="Basic and acidic residues" evidence="1">
    <location>
        <begin position="52"/>
        <end position="69"/>
    </location>
</feature>
<dbReference type="Gramene" id="MELO3C034177.2.1">
    <property type="protein sequence ID" value="MELO3C034177.2.1"/>
    <property type="gene ID" value="MELO3C034177.2"/>
</dbReference>
<name>A0A9I9EI99_CUCME</name>
<sequence>MKYFKYRTLDFAQKDTARRRRSDFDQAEEQQHSATERRSTDDVWKMERHRQVHNDTREEREEKIGGGGE</sequence>
<organism evidence="2">
    <name type="scientific">Cucumis melo</name>
    <name type="common">Muskmelon</name>
    <dbReference type="NCBI Taxonomy" id="3656"/>
    <lineage>
        <taxon>Eukaryota</taxon>
        <taxon>Viridiplantae</taxon>
        <taxon>Streptophyta</taxon>
        <taxon>Embryophyta</taxon>
        <taxon>Tracheophyta</taxon>
        <taxon>Spermatophyta</taxon>
        <taxon>Magnoliopsida</taxon>
        <taxon>eudicotyledons</taxon>
        <taxon>Gunneridae</taxon>
        <taxon>Pentapetalae</taxon>
        <taxon>rosids</taxon>
        <taxon>fabids</taxon>
        <taxon>Cucurbitales</taxon>
        <taxon>Cucurbitaceae</taxon>
        <taxon>Benincaseae</taxon>
        <taxon>Cucumis</taxon>
    </lineage>
</organism>